<dbReference type="InterPro" id="IPR000719">
    <property type="entry name" value="Prot_kinase_dom"/>
</dbReference>
<evidence type="ECO:0000256" key="7">
    <source>
        <dbReference type="ARBA" id="ARBA00022741"/>
    </source>
</evidence>
<evidence type="ECO:0000256" key="11">
    <source>
        <dbReference type="ARBA" id="ARBA00047899"/>
    </source>
</evidence>
<evidence type="ECO:0000256" key="13">
    <source>
        <dbReference type="SAM" id="MobiDB-lite"/>
    </source>
</evidence>
<dbReference type="eggNOG" id="KOG1152">
    <property type="taxonomic scope" value="Eukaryota"/>
</dbReference>
<protein>
    <recommendedName>
        <fullName evidence="2">non-specific serine/threonine protein kinase</fullName>
        <ecNumber evidence="2">2.7.11.1</ecNumber>
    </recommendedName>
</protein>
<dbReference type="Gene3D" id="1.10.510.10">
    <property type="entry name" value="Transferase(Phosphotransferase) domain 1"/>
    <property type="match status" value="1"/>
</dbReference>
<feature type="domain" description="Protein kinase" evidence="14">
    <location>
        <begin position="1151"/>
        <end position="1409"/>
    </location>
</feature>
<keyword evidence="5" id="KW-0597">Phosphoprotein</keyword>
<evidence type="ECO:0000256" key="3">
    <source>
        <dbReference type="ARBA" id="ARBA00022490"/>
    </source>
</evidence>
<evidence type="ECO:0000313" key="16">
    <source>
        <dbReference type="Proteomes" id="UP000000689"/>
    </source>
</evidence>
<dbReference type="OrthoDB" id="10252171at2759"/>
<dbReference type="FunFam" id="3.30.200.20:FF:000314">
    <property type="entry name" value="Serine/threonine protein kinase"/>
    <property type="match status" value="1"/>
</dbReference>
<dbReference type="RefSeq" id="XP_003671664.1">
    <property type="nucleotide sequence ID" value="XM_003671616.1"/>
</dbReference>
<gene>
    <name evidence="15" type="primary">NDAI0H02470</name>
    <name evidence="15" type="ordered locus">NDAI_0H02470</name>
</gene>
<evidence type="ECO:0000256" key="5">
    <source>
        <dbReference type="ARBA" id="ARBA00022553"/>
    </source>
</evidence>
<dbReference type="Gene3D" id="3.30.200.20">
    <property type="entry name" value="Phosphorylase Kinase, domain 1"/>
    <property type="match status" value="1"/>
</dbReference>
<keyword evidence="16" id="KW-1185">Reference proteome</keyword>
<dbReference type="EMBL" id="HE580274">
    <property type="protein sequence ID" value="CCD26421.1"/>
    <property type="molecule type" value="Genomic_DNA"/>
</dbReference>
<evidence type="ECO:0000256" key="2">
    <source>
        <dbReference type="ARBA" id="ARBA00012513"/>
    </source>
</evidence>
<keyword evidence="7" id="KW-0547">Nucleotide-binding</keyword>
<dbReference type="InterPro" id="IPR035965">
    <property type="entry name" value="PAS-like_dom_sf"/>
</dbReference>
<dbReference type="FunFam" id="1.10.510.10:FF:000320">
    <property type="entry name" value="Serine/threonine protein kinase"/>
    <property type="match status" value="1"/>
</dbReference>
<evidence type="ECO:0000256" key="10">
    <source>
        <dbReference type="ARBA" id="ARBA00022845"/>
    </source>
</evidence>
<comment type="subcellular location">
    <subcellularLocation>
        <location evidence="1">Cytoplasm</location>
    </subcellularLocation>
</comment>
<feature type="region of interest" description="Disordered" evidence="13">
    <location>
        <begin position="427"/>
        <end position="463"/>
    </location>
</feature>
<keyword evidence="6" id="KW-0808">Transferase</keyword>
<feature type="region of interest" description="Disordered" evidence="13">
    <location>
        <begin position="673"/>
        <end position="729"/>
    </location>
</feature>
<evidence type="ECO:0000256" key="6">
    <source>
        <dbReference type="ARBA" id="ARBA00022679"/>
    </source>
</evidence>
<dbReference type="HOGENOM" id="CLU_004134_1_0_1"/>
<feature type="compositionally biased region" description="Low complexity" evidence="13">
    <location>
        <begin position="973"/>
        <end position="988"/>
    </location>
</feature>
<sequence>MPYIGASNISTSSFINLKEKHSISNRGSSSSNTSSNNSLLSPRQRSSNNNNNNNENSPLSDFSVSGLNSPLREPIGNHDTTVSSSTSELDKSEMDDQMNSLSLVPTNSTNMDVDSRELFNIPNESTHAYTYNPLSPNSLAVRLTILKRTLEIIIGNPAMLADPDENNLLAMNIHSTTNSIMNSTQISRRNSLAMRKKKNNNIMSRTQSLSNNNLYNKPFEDGQNTLTRSISVSTEKSRNSTTNNSNSNNNIVTAPSAALNAFVSNTRVSNDQGTTENQTFINPHQMDPVKISTIHRTNSLAFLPTNWNDYNSAPNKISHGTSKKALSTTTSGLNLRFRHPFANSGATISNISEALQCNDQEDNVPYVNTEVDESAQLINAQRSNLMGLLDLLNETLENNTSSKASDLHMLSLLNINKLILNKDEKKMDTPGYKSEYTSTNDLNEQEETKTQSLEQHHHHSNAERRTLALKKTLLDSLAEPFFERNAVEEKLIEDEEETQQEIDQFINANVSMSDIRPQQDYGRILRPFTSTKNMAPQAIFTCTLNHPWPFKAANDLACLLFGISKNALRALTLLDLIHSDSRPFVLHKILSTEGQELVFAGEIIGIIQPGSNSSNLIWASFWAKRKNGLLVCVFERVPCDYVDVILNLQDFTVDNIVKKCGILGENDFGNLIDNSPVRTATPSPTATPTPTTSSTHPKFELGVSNNDGGQEDEENERPSSLRSSNSSEIHDKKKTVKFANDIRELDEISHSLKQLIDNVRDGTLSSVDDDLLPLPIRIINHINKRRYFTLNHLSSNIPCAISASILENEMKLKIHSLPYEAGLFIVDSQTLQLISFNKSISKNMFGIHFADLVGRPITDIIPSFNDITAYIRSNYPHLDFKSPKNRGLVLTEHFFRKVQAEMINDPESFYTSVGFDALHRDGCTIKVDFQLRVLNSAIILVWITHSRDVVLPDYTTTPSQLQMLKENDLSVFGSGTSSSTSSKKSSTKYSVESLKDMGKSTSSLSINEKNRVRIQEATTPQSEVVSMVDTPLAPNNDIVETTDNDIIVQDPETKHKLELARIYTRDKSEFVKGNFKVDEDLIKSKISLHPSESNEESSTDELNDTEGPSSNISVSSLALDDNREDQPHTSFLVTPAKKIGAEKHTKKFSDFVILQKMGEGAYGKVNLCIHKKEKYIVCIKMIFKERILVDTWVRDRKLGTIPSEIQIMATLNKKPHENILRLLDFFEDDNYYYIETPIHGETGCIDLFDLIEFKTNMTEFEAKLIFKQVVSGIKHLHHQGIVHRDIKDENVIVDSKGLVKIIDFGSAAYVKSGPFDVFVGTIDYAAPEVLSGEPYEGKPQDIWALGILLYTIVFKENPFYNIDEILEGDLKFDSNTEVTEDCMELIKKVLIRQVRNRPAIDEIFDDKWLDV</sequence>
<keyword evidence="10" id="KW-0810">Translation regulation</keyword>
<dbReference type="PROSITE" id="PS50011">
    <property type="entry name" value="PROTEIN_KINASE_DOM"/>
    <property type="match status" value="1"/>
</dbReference>
<organism evidence="15 16">
    <name type="scientific">Naumovozyma dairenensis (strain ATCC 10597 / BCRC 20456 / CBS 421 / NBRC 0211 / NRRL Y-12639)</name>
    <name type="common">Saccharomyces dairenensis</name>
    <dbReference type="NCBI Taxonomy" id="1071378"/>
    <lineage>
        <taxon>Eukaryota</taxon>
        <taxon>Fungi</taxon>
        <taxon>Dikarya</taxon>
        <taxon>Ascomycota</taxon>
        <taxon>Saccharomycotina</taxon>
        <taxon>Saccharomycetes</taxon>
        <taxon>Saccharomycetales</taxon>
        <taxon>Saccharomycetaceae</taxon>
        <taxon>Naumovozyma</taxon>
    </lineage>
</organism>
<comment type="catalytic activity">
    <reaction evidence="12">
        <text>L-seryl-[protein] + ATP = O-phospho-L-seryl-[protein] + ADP + H(+)</text>
        <dbReference type="Rhea" id="RHEA:17989"/>
        <dbReference type="Rhea" id="RHEA-COMP:9863"/>
        <dbReference type="Rhea" id="RHEA-COMP:11604"/>
        <dbReference type="ChEBI" id="CHEBI:15378"/>
        <dbReference type="ChEBI" id="CHEBI:29999"/>
        <dbReference type="ChEBI" id="CHEBI:30616"/>
        <dbReference type="ChEBI" id="CHEBI:83421"/>
        <dbReference type="ChEBI" id="CHEBI:456216"/>
        <dbReference type="EC" id="2.7.11.1"/>
    </reaction>
</comment>
<feature type="compositionally biased region" description="Low complexity" evidence="13">
    <location>
        <begin position="718"/>
        <end position="727"/>
    </location>
</feature>
<keyword evidence="8" id="KW-0418">Kinase</keyword>
<dbReference type="GO" id="GO:0045719">
    <property type="term" value="P:negative regulation of glycogen biosynthetic process"/>
    <property type="evidence" value="ECO:0007669"/>
    <property type="project" value="EnsemblFungi"/>
</dbReference>
<feature type="compositionally biased region" description="Polar residues" evidence="13">
    <location>
        <begin position="78"/>
        <end position="87"/>
    </location>
</feature>
<dbReference type="PANTHER" id="PTHR24346">
    <property type="entry name" value="MAP/MICROTUBULE AFFINITY-REGULATING KINASE"/>
    <property type="match status" value="1"/>
</dbReference>
<evidence type="ECO:0000256" key="12">
    <source>
        <dbReference type="ARBA" id="ARBA00048679"/>
    </source>
</evidence>
<feature type="region of interest" description="Disordered" evidence="13">
    <location>
        <begin position="231"/>
        <end position="250"/>
    </location>
</feature>
<keyword evidence="3" id="KW-0963">Cytoplasm</keyword>
<reference evidence="15 16" key="1">
    <citation type="journal article" date="2011" name="Proc. Natl. Acad. Sci. U.S.A.">
        <title>Evolutionary erosion of yeast sex chromosomes by mating-type switching accidents.</title>
        <authorList>
            <person name="Gordon J.L."/>
            <person name="Armisen D."/>
            <person name="Proux-Wera E."/>
            <person name="Oheigeartaigh S.S."/>
            <person name="Byrne K.P."/>
            <person name="Wolfe K.H."/>
        </authorList>
    </citation>
    <scope>NUCLEOTIDE SEQUENCE [LARGE SCALE GENOMIC DNA]</scope>
    <source>
        <strain evidence="16">ATCC 10597 / BCRC 20456 / CBS 421 / NBRC 0211 / NRRL Y-12639</strain>
    </source>
</reference>
<dbReference type="GO" id="GO:0006417">
    <property type="term" value="P:regulation of translation"/>
    <property type="evidence" value="ECO:0007669"/>
    <property type="project" value="UniProtKB-KW"/>
</dbReference>
<name>G0WF60_NAUDC</name>
<dbReference type="GeneID" id="11495952"/>
<dbReference type="GO" id="GO:0060917">
    <property type="term" value="P:regulation of (1-&gt;6)-beta-D-glucan biosynthetic process"/>
    <property type="evidence" value="ECO:0007669"/>
    <property type="project" value="EnsemblFungi"/>
</dbReference>
<comment type="catalytic activity">
    <reaction evidence="11">
        <text>L-threonyl-[protein] + ATP = O-phospho-L-threonyl-[protein] + ADP + H(+)</text>
        <dbReference type="Rhea" id="RHEA:46608"/>
        <dbReference type="Rhea" id="RHEA-COMP:11060"/>
        <dbReference type="Rhea" id="RHEA-COMP:11605"/>
        <dbReference type="ChEBI" id="CHEBI:15378"/>
        <dbReference type="ChEBI" id="CHEBI:30013"/>
        <dbReference type="ChEBI" id="CHEBI:30616"/>
        <dbReference type="ChEBI" id="CHEBI:61977"/>
        <dbReference type="ChEBI" id="CHEBI:456216"/>
        <dbReference type="EC" id="2.7.11.1"/>
    </reaction>
</comment>
<feature type="compositionally biased region" description="Low complexity" evidence="13">
    <location>
        <begin position="239"/>
        <end position="250"/>
    </location>
</feature>
<dbReference type="InterPro" id="IPR008271">
    <property type="entry name" value="Ser/Thr_kinase_AS"/>
</dbReference>
<dbReference type="Pfam" id="PF00069">
    <property type="entry name" value="Pkinase"/>
    <property type="match status" value="1"/>
</dbReference>
<evidence type="ECO:0000256" key="4">
    <source>
        <dbReference type="ARBA" id="ARBA00022527"/>
    </source>
</evidence>
<evidence type="ECO:0000256" key="1">
    <source>
        <dbReference type="ARBA" id="ARBA00004496"/>
    </source>
</evidence>
<feature type="region of interest" description="Disordered" evidence="13">
    <location>
        <begin position="1087"/>
        <end position="1114"/>
    </location>
</feature>
<feature type="compositionally biased region" description="Low complexity" evidence="13">
    <location>
        <begin position="679"/>
        <end position="695"/>
    </location>
</feature>
<dbReference type="InterPro" id="IPR000014">
    <property type="entry name" value="PAS"/>
</dbReference>
<dbReference type="GO" id="GO:0004674">
    <property type="term" value="F:protein serine/threonine kinase activity"/>
    <property type="evidence" value="ECO:0007669"/>
    <property type="project" value="UniProtKB-KW"/>
</dbReference>
<dbReference type="STRING" id="1071378.G0WF60"/>
<feature type="compositionally biased region" description="Acidic residues" evidence="13">
    <location>
        <begin position="1093"/>
        <end position="1104"/>
    </location>
</feature>
<evidence type="ECO:0000259" key="14">
    <source>
        <dbReference type="PROSITE" id="PS50011"/>
    </source>
</evidence>
<dbReference type="GO" id="GO:0035556">
    <property type="term" value="P:intracellular signal transduction"/>
    <property type="evidence" value="ECO:0007669"/>
    <property type="project" value="TreeGrafter"/>
</dbReference>
<dbReference type="PROSITE" id="PS00108">
    <property type="entry name" value="PROTEIN_KINASE_ST"/>
    <property type="match status" value="1"/>
</dbReference>
<dbReference type="GO" id="GO:0005524">
    <property type="term" value="F:ATP binding"/>
    <property type="evidence" value="ECO:0007669"/>
    <property type="project" value="UniProtKB-KW"/>
</dbReference>
<evidence type="ECO:0000256" key="8">
    <source>
        <dbReference type="ARBA" id="ARBA00022777"/>
    </source>
</evidence>
<accession>G0WF60</accession>
<feature type="region of interest" description="Disordered" evidence="13">
    <location>
        <begin position="972"/>
        <end position="992"/>
    </location>
</feature>
<dbReference type="EC" id="2.7.11.1" evidence="2"/>
<dbReference type="CDD" id="cd14004">
    <property type="entry name" value="STKc_PASK"/>
    <property type="match status" value="1"/>
</dbReference>
<feature type="compositionally biased region" description="Low complexity" evidence="13">
    <location>
        <begin position="24"/>
        <end position="60"/>
    </location>
</feature>
<evidence type="ECO:0000313" key="15">
    <source>
        <dbReference type="EMBL" id="CCD26421.1"/>
    </source>
</evidence>
<evidence type="ECO:0000256" key="9">
    <source>
        <dbReference type="ARBA" id="ARBA00022840"/>
    </source>
</evidence>
<dbReference type="GO" id="GO:0005634">
    <property type="term" value="C:nucleus"/>
    <property type="evidence" value="ECO:0007669"/>
    <property type="project" value="TreeGrafter"/>
</dbReference>
<dbReference type="SUPFAM" id="SSF56112">
    <property type="entry name" value="Protein kinase-like (PK-like)"/>
    <property type="match status" value="1"/>
</dbReference>
<dbReference type="OMA" id="KFANEIH"/>
<feature type="region of interest" description="Disordered" evidence="13">
    <location>
        <begin position="22"/>
        <end position="96"/>
    </location>
</feature>
<dbReference type="GO" id="GO:0005829">
    <property type="term" value="C:cytosol"/>
    <property type="evidence" value="ECO:0007669"/>
    <property type="project" value="TreeGrafter"/>
</dbReference>
<dbReference type="InterPro" id="IPR011009">
    <property type="entry name" value="Kinase-like_dom_sf"/>
</dbReference>
<keyword evidence="9" id="KW-0067">ATP-binding</keyword>
<dbReference type="SMART" id="SM00220">
    <property type="entry name" value="S_TKc"/>
    <property type="match status" value="1"/>
</dbReference>
<keyword evidence="4" id="KW-0723">Serine/threonine-protein kinase</keyword>
<dbReference type="CDD" id="cd00130">
    <property type="entry name" value="PAS"/>
    <property type="match status" value="1"/>
</dbReference>
<proteinExistence type="predicted"/>
<dbReference type="Proteomes" id="UP000000689">
    <property type="component" value="Chromosome 8"/>
</dbReference>
<dbReference type="SUPFAM" id="SSF55785">
    <property type="entry name" value="PYP-like sensor domain (PAS domain)"/>
    <property type="match status" value="1"/>
</dbReference>
<dbReference type="KEGG" id="ndi:NDAI_0H02470"/>
<dbReference type="PANTHER" id="PTHR24346:SF51">
    <property type="entry name" value="PAS DOMAIN-CONTAINING SERINE_THREONINE-PROTEIN KINASE"/>
    <property type="match status" value="1"/>
</dbReference>